<evidence type="ECO:0000256" key="7">
    <source>
        <dbReference type="ARBA" id="ARBA00022989"/>
    </source>
</evidence>
<keyword evidence="8 9" id="KW-0472">Membrane</keyword>
<keyword evidence="6 12" id="KW-0067">ATP-binding</keyword>
<evidence type="ECO:0000256" key="2">
    <source>
        <dbReference type="ARBA" id="ARBA00022448"/>
    </source>
</evidence>
<dbReference type="AlphaFoldDB" id="A0A3G2R6A0"/>
<dbReference type="PROSITE" id="PS50929">
    <property type="entry name" value="ABC_TM1F"/>
    <property type="match status" value="1"/>
</dbReference>
<dbReference type="Proteomes" id="UP000280960">
    <property type="component" value="Chromosome"/>
</dbReference>
<dbReference type="FunFam" id="3.40.50.300:FF:000221">
    <property type="entry name" value="Multidrug ABC transporter ATP-binding protein"/>
    <property type="match status" value="1"/>
</dbReference>
<dbReference type="KEGG" id="bacg:D2962_10560"/>
<reference evidence="12 13" key="1">
    <citation type="submission" date="2018-10" db="EMBL/GenBank/DDBJ databases">
        <authorList>
            <person name="Zhang X."/>
        </authorList>
    </citation>
    <scope>NUCLEOTIDE SEQUENCE [LARGE SCALE GENOMIC DNA]</scope>
    <source>
        <strain evidence="12 13">SK-G1</strain>
    </source>
</reference>
<comment type="subcellular location">
    <subcellularLocation>
        <location evidence="1">Cell membrane</location>
        <topology evidence="1">Multi-pass membrane protein</topology>
    </subcellularLocation>
</comment>
<evidence type="ECO:0000256" key="1">
    <source>
        <dbReference type="ARBA" id="ARBA00004651"/>
    </source>
</evidence>
<dbReference type="InterPro" id="IPR003593">
    <property type="entry name" value="AAA+_ATPase"/>
</dbReference>
<dbReference type="Pfam" id="PF00005">
    <property type="entry name" value="ABC_tran"/>
    <property type="match status" value="1"/>
</dbReference>
<feature type="transmembrane region" description="Helical" evidence="9">
    <location>
        <begin position="15"/>
        <end position="35"/>
    </location>
</feature>
<dbReference type="GO" id="GO:0005524">
    <property type="term" value="F:ATP binding"/>
    <property type="evidence" value="ECO:0007669"/>
    <property type="project" value="UniProtKB-KW"/>
</dbReference>
<dbReference type="RefSeq" id="WP_122014948.1">
    <property type="nucleotide sequence ID" value="NZ_CP033169.1"/>
</dbReference>
<proteinExistence type="predicted"/>
<dbReference type="GO" id="GO:0016887">
    <property type="term" value="F:ATP hydrolysis activity"/>
    <property type="evidence" value="ECO:0007669"/>
    <property type="project" value="InterPro"/>
</dbReference>
<gene>
    <name evidence="12" type="ORF">D2962_10560</name>
</gene>
<evidence type="ECO:0000256" key="4">
    <source>
        <dbReference type="ARBA" id="ARBA00022692"/>
    </source>
</evidence>
<dbReference type="PANTHER" id="PTHR24221">
    <property type="entry name" value="ATP-BINDING CASSETTE SUB-FAMILY B"/>
    <property type="match status" value="1"/>
</dbReference>
<dbReference type="InterPro" id="IPR027417">
    <property type="entry name" value="P-loop_NTPase"/>
</dbReference>
<name>A0A3G2R6A0_9FIRM</name>
<dbReference type="SMART" id="SM00382">
    <property type="entry name" value="AAA"/>
    <property type="match status" value="1"/>
</dbReference>
<evidence type="ECO:0000256" key="9">
    <source>
        <dbReference type="SAM" id="Phobius"/>
    </source>
</evidence>
<evidence type="ECO:0000256" key="5">
    <source>
        <dbReference type="ARBA" id="ARBA00022741"/>
    </source>
</evidence>
<dbReference type="InterPro" id="IPR003439">
    <property type="entry name" value="ABC_transporter-like_ATP-bd"/>
</dbReference>
<evidence type="ECO:0000259" key="11">
    <source>
        <dbReference type="PROSITE" id="PS50929"/>
    </source>
</evidence>
<keyword evidence="2" id="KW-0813">Transport</keyword>
<dbReference type="PANTHER" id="PTHR24221:SF300">
    <property type="entry name" value="MULTIDRUG RESISTANCE-LIKE ATP-BINDING PROTEIN MDLA"/>
    <property type="match status" value="1"/>
</dbReference>
<dbReference type="Gene3D" id="1.20.1560.10">
    <property type="entry name" value="ABC transporter type 1, transmembrane domain"/>
    <property type="match status" value="2"/>
</dbReference>
<dbReference type="PROSITE" id="PS50893">
    <property type="entry name" value="ABC_TRANSPORTER_2"/>
    <property type="match status" value="1"/>
</dbReference>
<dbReference type="GO" id="GO:0140359">
    <property type="term" value="F:ABC-type transporter activity"/>
    <property type="evidence" value="ECO:0007669"/>
    <property type="project" value="InterPro"/>
</dbReference>
<keyword evidence="5" id="KW-0547">Nucleotide-binding</keyword>
<feature type="domain" description="ABC transporter" evidence="10">
    <location>
        <begin position="131"/>
        <end position="365"/>
    </location>
</feature>
<evidence type="ECO:0000313" key="13">
    <source>
        <dbReference type="Proteomes" id="UP000280960"/>
    </source>
</evidence>
<dbReference type="InterPro" id="IPR011527">
    <property type="entry name" value="ABC1_TM_dom"/>
</dbReference>
<feature type="domain" description="ABC transmembrane type-1" evidence="11">
    <location>
        <begin position="19"/>
        <end position="116"/>
    </location>
</feature>
<evidence type="ECO:0000313" key="12">
    <source>
        <dbReference type="EMBL" id="AYO30990.1"/>
    </source>
</evidence>
<dbReference type="Pfam" id="PF00664">
    <property type="entry name" value="ABC_membrane"/>
    <property type="match status" value="1"/>
</dbReference>
<dbReference type="SUPFAM" id="SSF90123">
    <property type="entry name" value="ABC transporter transmembrane region"/>
    <property type="match status" value="1"/>
</dbReference>
<keyword evidence="4 9" id="KW-0812">Transmembrane</keyword>
<sequence>MKSFKPLVPFLKRHLGSYVLGVLFLMLVDAIQLIPPHLLGKATDDLKNGLMTPKLLGLYAAAIIGLALAVACGRFLWRMNLIGASRKLEMDLRNHLFNKLLELSPGYYDNKEIPEIQDEDPIKINSLEGHITIKNLTFRYKKELKPVLSDINIDLKPGQTLGVTGRTGSGKTTLARLLLRQYPVPTNSIFFDGIGINDIPLKTLRENIGFVPQDSFLFSDTLSGNIGFAGNFPDEEIIKAAKLSAIDKEIRDFPKGYSTIVGERGVTLSGGQKQRISIARALIKNPRILILDDCLSAVDASTEEKILMNLKSYLSGRTSIIISHRISAIKDCDEIIVLEQGKIFERGNHEQLLEKGGIYAQMYRHQLLEENLLKEA</sequence>
<evidence type="ECO:0000256" key="6">
    <source>
        <dbReference type="ARBA" id="ARBA00022840"/>
    </source>
</evidence>
<keyword evidence="7 9" id="KW-1133">Transmembrane helix</keyword>
<feature type="transmembrane region" description="Helical" evidence="9">
    <location>
        <begin position="55"/>
        <end position="77"/>
    </location>
</feature>
<evidence type="ECO:0000256" key="8">
    <source>
        <dbReference type="ARBA" id="ARBA00023136"/>
    </source>
</evidence>
<dbReference type="PROSITE" id="PS00211">
    <property type="entry name" value="ABC_TRANSPORTER_1"/>
    <property type="match status" value="1"/>
</dbReference>
<dbReference type="Gene3D" id="3.40.50.300">
    <property type="entry name" value="P-loop containing nucleotide triphosphate hydrolases"/>
    <property type="match status" value="1"/>
</dbReference>
<keyword evidence="3" id="KW-1003">Cell membrane</keyword>
<dbReference type="GO" id="GO:0005886">
    <property type="term" value="C:plasma membrane"/>
    <property type="evidence" value="ECO:0007669"/>
    <property type="project" value="UniProtKB-SubCell"/>
</dbReference>
<dbReference type="InterPro" id="IPR039421">
    <property type="entry name" value="Type_1_exporter"/>
</dbReference>
<evidence type="ECO:0000259" key="10">
    <source>
        <dbReference type="PROSITE" id="PS50893"/>
    </source>
</evidence>
<protein>
    <submittedName>
        <fullName evidence="12">ATP-binding cassette domain-containing protein</fullName>
    </submittedName>
</protein>
<evidence type="ECO:0000256" key="3">
    <source>
        <dbReference type="ARBA" id="ARBA00022475"/>
    </source>
</evidence>
<dbReference type="EMBL" id="CP033169">
    <property type="protein sequence ID" value="AYO30990.1"/>
    <property type="molecule type" value="Genomic_DNA"/>
</dbReference>
<dbReference type="SUPFAM" id="SSF52540">
    <property type="entry name" value="P-loop containing nucleoside triphosphate hydrolases"/>
    <property type="match status" value="1"/>
</dbReference>
<dbReference type="InterPro" id="IPR017871">
    <property type="entry name" value="ABC_transporter-like_CS"/>
</dbReference>
<keyword evidence="13" id="KW-1185">Reference proteome</keyword>
<organism evidence="12 13">
    <name type="scientific">Biomaibacter acetigenes</name>
    <dbReference type="NCBI Taxonomy" id="2316383"/>
    <lineage>
        <taxon>Bacteria</taxon>
        <taxon>Bacillati</taxon>
        <taxon>Bacillota</taxon>
        <taxon>Clostridia</taxon>
        <taxon>Thermosediminibacterales</taxon>
        <taxon>Tepidanaerobacteraceae</taxon>
        <taxon>Biomaibacter</taxon>
    </lineage>
</organism>
<dbReference type="InterPro" id="IPR036640">
    <property type="entry name" value="ABC1_TM_sf"/>
</dbReference>
<accession>A0A3G2R6A0</accession>